<evidence type="ECO:0000313" key="3">
    <source>
        <dbReference type="Proteomes" id="UP000076738"/>
    </source>
</evidence>
<gene>
    <name evidence="2" type="ORF">CALVIDRAFT_534493</name>
</gene>
<dbReference type="EMBL" id="KV417272">
    <property type="protein sequence ID" value="KZO99501.1"/>
    <property type="molecule type" value="Genomic_DNA"/>
</dbReference>
<feature type="compositionally biased region" description="Polar residues" evidence="1">
    <location>
        <begin position="741"/>
        <end position="758"/>
    </location>
</feature>
<dbReference type="Proteomes" id="UP000076738">
    <property type="component" value="Unassembled WGS sequence"/>
</dbReference>
<feature type="compositionally biased region" description="Polar residues" evidence="1">
    <location>
        <begin position="601"/>
        <end position="617"/>
    </location>
</feature>
<feature type="compositionally biased region" description="Low complexity" evidence="1">
    <location>
        <begin position="726"/>
        <end position="736"/>
    </location>
</feature>
<feature type="compositionally biased region" description="Low complexity" evidence="1">
    <location>
        <begin position="826"/>
        <end position="840"/>
    </location>
</feature>
<accession>A0A167Q7R0</accession>
<feature type="compositionally biased region" description="Low complexity" evidence="1">
    <location>
        <begin position="779"/>
        <end position="795"/>
    </location>
</feature>
<feature type="region of interest" description="Disordered" evidence="1">
    <location>
        <begin position="587"/>
        <end position="1041"/>
    </location>
</feature>
<feature type="compositionally biased region" description="Polar residues" evidence="1">
    <location>
        <begin position="680"/>
        <end position="695"/>
    </location>
</feature>
<feature type="region of interest" description="Disordered" evidence="1">
    <location>
        <begin position="1"/>
        <end position="97"/>
    </location>
</feature>
<feature type="compositionally biased region" description="Low complexity" evidence="1">
    <location>
        <begin position="865"/>
        <end position="911"/>
    </location>
</feature>
<protein>
    <submittedName>
        <fullName evidence="2">Uncharacterized protein</fullName>
    </submittedName>
</protein>
<name>A0A167Q7R0_CALVF</name>
<dbReference type="OrthoDB" id="10512758at2759"/>
<feature type="compositionally biased region" description="Low complexity" evidence="1">
    <location>
        <begin position="920"/>
        <end position="943"/>
    </location>
</feature>
<organism evidence="2 3">
    <name type="scientific">Calocera viscosa (strain TUFC12733)</name>
    <dbReference type="NCBI Taxonomy" id="1330018"/>
    <lineage>
        <taxon>Eukaryota</taxon>
        <taxon>Fungi</taxon>
        <taxon>Dikarya</taxon>
        <taxon>Basidiomycota</taxon>
        <taxon>Agaricomycotina</taxon>
        <taxon>Dacrymycetes</taxon>
        <taxon>Dacrymycetales</taxon>
        <taxon>Dacrymycetaceae</taxon>
        <taxon>Calocera</taxon>
    </lineage>
</organism>
<feature type="region of interest" description="Disordered" evidence="1">
    <location>
        <begin position="287"/>
        <end position="361"/>
    </location>
</feature>
<dbReference type="AlphaFoldDB" id="A0A167Q7R0"/>
<feature type="compositionally biased region" description="Basic residues" evidence="1">
    <location>
        <begin position="1029"/>
        <end position="1041"/>
    </location>
</feature>
<feature type="compositionally biased region" description="Polar residues" evidence="1">
    <location>
        <begin position="430"/>
        <end position="441"/>
    </location>
</feature>
<dbReference type="STRING" id="1330018.A0A167Q7R0"/>
<feature type="region of interest" description="Disordered" evidence="1">
    <location>
        <begin position="159"/>
        <end position="246"/>
    </location>
</feature>
<evidence type="ECO:0000313" key="2">
    <source>
        <dbReference type="EMBL" id="KZO99501.1"/>
    </source>
</evidence>
<feature type="compositionally biased region" description="Low complexity" evidence="1">
    <location>
        <begin position="958"/>
        <end position="974"/>
    </location>
</feature>
<reference evidence="2 3" key="1">
    <citation type="journal article" date="2016" name="Mol. Biol. Evol.">
        <title>Comparative Genomics of Early-Diverging Mushroom-Forming Fungi Provides Insights into the Origins of Lignocellulose Decay Capabilities.</title>
        <authorList>
            <person name="Nagy L.G."/>
            <person name="Riley R."/>
            <person name="Tritt A."/>
            <person name="Adam C."/>
            <person name="Daum C."/>
            <person name="Floudas D."/>
            <person name="Sun H."/>
            <person name="Yadav J.S."/>
            <person name="Pangilinan J."/>
            <person name="Larsson K.H."/>
            <person name="Matsuura K."/>
            <person name="Barry K."/>
            <person name="Labutti K."/>
            <person name="Kuo R."/>
            <person name="Ohm R.A."/>
            <person name="Bhattacharya S.S."/>
            <person name="Shirouzu T."/>
            <person name="Yoshinaga Y."/>
            <person name="Martin F.M."/>
            <person name="Grigoriev I.V."/>
            <person name="Hibbett D.S."/>
        </authorList>
    </citation>
    <scope>NUCLEOTIDE SEQUENCE [LARGE SCALE GENOMIC DNA]</scope>
    <source>
        <strain evidence="2 3">TUFC12733</strain>
    </source>
</reference>
<feature type="compositionally biased region" description="Basic and acidic residues" evidence="1">
    <location>
        <begin position="309"/>
        <end position="322"/>
    </location>
</feature>
<feature type="compositionally biased region" description="Basic and acidic residues" evidence="1">
    <location>
        <begin position="698"/>
        <end position="709"/>
    </location>
</feature>
<feature type="compositionally biased region" description="Polar residues" evidence="1">
    <location>
        <begin position="225"/>
        <end position="238"/>
    </location>
</feature>
<keyword evidence="3" id="KW-1185">Reference proteome</keyword>
<proteinExistence type="predicted"/>
<sequence length="1041" mass="105517">MTQPQSPPNSRFGLTARSPFGRASSVQPSGTTLRAQMLSGPTSSREGSVLSDRMSDMMSVDTATTSRLDRRASRMVPYAASNQSSRALTQPPDLGNHSAESILRTLESFRTPLSNSRAPVLPASRINVPIPDKNTQNVGSPYARPLRRKAANAAKAIGAIQPENSTTKPGKGKERAHSVEAEQTQKDAAMVMDEDIPEKAPVMSPKRAEPPTSMAMPEHKKTGATPETESKSVATPAQPTVPAITLPIPSGPMIPLPQVSLPTVFPPAAGVGGDTGFRVVDSYDTKGKSSLRVGKQNITRQHPAAAGGDRNRAERHGHETSRPHNRGTNVFKMPEDDDDDDIAEKPTEKTAAPTLPDPKTVAEWFKPSQNADSDKDVSVKPVIEPQDIFRDSLARLASKSTPVPPMPTLFSGASSPAPVAAPSPPTSLVFNANIGGTQPTIQFGAPKTTDTQPKPALGTGPSPFDAFFKKPPSPSTPPTDSTKAAGPPSFSFTNIKTSEPAVGDAPSARPLLGNGPSPFGAFAMPKPNESKDASAAPAPSTFPFNKLANSAFNPPATLSFGQKPVEGNTAFGANASAFKPVAVGATPPSWNAFGGAKESSKPSSETPAAPTTASSLSFGFGANRNAPSSAFAGTTGRASPFGNPLAKPSADGAQATGDAASAHVLGGSTPGGAPEPPRSTGFTFGTPSTVTSFGSSDFGKKPAAEETKGAAEGPPKPPSFGGFGSAFGTASGNANALLKTGDNSLGLTTSDAGTSKSAFSVFGSADSKPVTLFGGQPKQQAPSTPAPTNTPAETQKPNTPPAKESSPDKMETSPVRADLNANSLDTATTTPSGAPPTKSAFPSFGMTTPSTNLFGRAPSATLFGTTPTTNPLNPANKDGATPASPFSTPAASSSFSFSFGAAGSTPSNPFTGAGGGGSPFGNPFAKAPAGGAIAPGGVSPAPAFGAPTTVATPERPQSSGFSFGTPSSTTFAFGQPAQPSPFGANSAGLPAGTPPLSFGAIAQSGDGASTGLPSPGGSFNLGAADNASRKVKGLPNRRKRV</sequence>
<feature type="region of interest" description="Disordered" evidence="1">
    <location>
        <begin position="430"/>
        <end position="543"/>
    </location>
</feature>
<evidence type="ECO:0000256" key="1">
    <source>
        <dbReference type="SAM" id="MobiDB-lite"/>
    </source>
</evidence>
<feature type="compositionally biased region" description="Basic and acidic residues" evidence="1">
    <location>
        <begin position="171"/>
        <end position="185"/>
    </location>
</feature>
<feature type="compositionally biased region" description="Polar residues" evidence="1">
    <location>
        <begin position="24"/>
        <end position="46"/>
    </location>
</feature>